<keyword evidence="3" id="KW-1185">Reference proteome</keyword>
<name>A0A1I1S7P5_9GAMM</name>
<evidence type="ECO:0000313" key="3">
    <source>
        <dbReference type="Proteomes" id="UP000198862"/>
    </source>
</evidence>
<feature type="chain" id="PRO_5011463999" evidence="1">
    <location>
        <begin position="21"/>
        <end position="583"/>
    </location>
</feature>
<dbReference type="EMBL" id="FOLO01000056">
    <property type="protein sequence ID" value="SFD42519.1"/>
    <property type="molecule type" value="Genomic_DNA"/>
</dbReference>
<gene>
    <name evidence="2" type="ORF">SAMN02745724_04490</name>
</gene>
<proteinExistence type="predicted"/>
<feature type="signal peptide" evidence="1">
    <location>
        <begin position="1"/>
        <end position="20"/>
    </location>
</feature>
<sequence length="583" mass="65249">MNIHAIILIVLSLLTGCASTTIKSTAISTKTVLTEDQGVVVVQVLNNTERLATLHKDWSEVIAIRLDNADAKKQAAIEKAKNKKKPVNEDKVKWEHDFYSLTPSREGVVNSQVFMGAMPEGEYIITTLYSYYNDGNISSWVSMPVYYSAGKFNVEKKRLTNLGSLVFQPLLSIKEKSFWSSRSSQKAYVTRLTEQQPLAQYVLGNLPQLAQQIDVANPIGWQEDEYDPYRSTLGDIARNNAYGNIAISLTENAKGALASKFGQLKVLNNDSSWQQFNLPTNSEMLTILEIEDEFFVGSEKGSLFSKKVSTDNPWKKSTPISPKEAIVWIGKGISQYYAVTQSNLNYKAYSFLHPSQQWKEVGEFKKTNTTWLVQYGGLFPIITSTGNLRIFNDNKIHDFASETGVWKVSKGSSMLKIAQLGDNTLGGLEVSQWDGVGDQVVSIDNGDTWITIARSLRAFGDQKTDYSLPAKLDGGQFVSLGRMSRKGKEKPTLNIISNQLDGLAKRKTWQYHYPAKENCETLLPQLSHNTKLYFLCDQGQLVSTGDFGKTWITEVDIDLSGMQSEYETLRTAIQESKSKKESE</sequence>
<keyword evidence="1" id="KW-0732">Signal</keyword>
<dbReference type="AlphaFoldDB" id="A0A1I1S7P5"/>
<dbReference type="OrthoDB" id="6285426at2"/>
<accession>A0A1I1S7P5</accession>
<evidence type="ECO:0000313" key="2">
    <source>
        <dbReference type="EMBL" id="SFD42519.1"/>
    </source>
</evidence>
<dbReference type="RefSeq" id="WP_091990019.1">
    <property type="nucleotide sequence ID" value="NZ_FOLO01000056.1"/>
</dbReference>
<dbReference type="Proteomes" id="UP000198862">
    <property type="component" value="Unassembled WGS sequence"/>
</dbReference>
<organism evidence="2 3">
    <name type="scientific">Pseudoalteromonas denitrificans DSM 6059</name>
    <dbReference type="NCBI Taxonomy" id="1123010"/>
    <lineage>
        <taxon>Bacteria</taxon>
        <taxon>Pseudomonadati</taxon>
        <taxon>Pseudomonadota</taxon>
        <taxon>Gammaproteobacteria</taxon>
        <taxon>Alteromonadales</taxon>
        <taxon>Pseudoalteromonadaceae</taxon>
        <taxon>Pseudoalteromonas</taxon>
    </lineage>
</organism>
<evidence type="ECO:0000256" key="1">
    <source>
        <dbReference type="SAM" id="SignalP"/>
    </source>
</evidence>
<protein>
    <submittedName>
        <fullName evidence="2">Uncharacterized protein</fullName>
    </submittedName>
</protein>
<reference evidence="2 3" key="1">
    <citation type="submission" date="2016-10" db="EMBL/GenBank/DDBJ databases">
        <authorList>
            <person name="de Groot N.N."/>
        </authorList>
    </citation>
    <scope>NUCLEOTIDE SEQUENCE [LARGE SCALE GENOMIC DNA]</scope>
    <source>
        <strain evidence="2 3">DSM 6059</strain>
    </source>
</reference>